<dbReference type="EMBL" id="CP043214">
    <property type="protein sequence ID" value="QEI81751.1"/>
    <property type="molecule type" value="Genomic_DNA"/>
</dbReference>
<proteinExistence type="predicted"/>
<evidence type="ECO:0000313" key="1">
    <source>
        <dbReference type="EMBL" id="EBX9256764.1"/>
    </source>
</evidence>
<dbReference type="Proteomes" id="UP000839931">
    <property type="component" value="Unassembled WGS sequence"/>
</dbReference>
<accession>A0A3R0Z1H2</accession>
<keyword evidence="3" id="KW-0695">RNA-directed DNA polymerase</keyword>
<protein>
    <submittedName>
        <fullName evidence="3">Reverse transcriptase</fullName>
    </submittedName>
</protein>
<accession>A0A265B6K6</accession>
<dbReference type="EMBL" id="RUBA01000002">
    <property type="protein sequence ID" value="MKI12655.1"/>
    <property type="molecule type" value="Genomic_DNA"/>
</dbReference>
<evidence type="ECO:0000313" key="6">
    <source>
        <dbReference type="Proteomes" id="UP000322218"/>
    </source>
</evidence>
<dbReference type="EMBL" id="DAARNZ010000001">
    <property type="protein sequence ID" value="HAE3160680.1"/>
    <property type="molecule type" value="Genomic_DNA"/>
</dbReference>
<reference evidence="3" key="2">
    <citation type="submission" date="2018-07" db="EMBL/GenBank/DDBJ databases">
        <authorList>
            <consortium name="NCBI Pathogen Detection Project"/>
        </authorList>
    </citation>
    <scope>NUCLEOTIDE SEQUENCE</scope>
    <source>
        <strain evidence="2">NVSL 4960</strain>
        <strain evidence="3">SH14-023</strain>
    </source>
</reference>
<dbReference type="Proteomes" id="UP000839523">
    <property type="component" value="Unassembled WGS sequence"/>
</dbReference>
<evidence type="ECO:0000313" key="2">
    <source>
        <dbReference type="EMBL" id="HAA0832289.1"/>
    </source>
</evidence>
<dbReference type="Proteomes" id="UP000322218">
    <property type="component" value="Chromosome"/>
</dbReference>
<organism evidence="3">
    <name type="scientific">Salmonella enterica subsp. enterica serovar Heidelberg</name>
    <dbReference type="NCBI Taxonomy" id="611"/>
    <lineage>
        <taxon>Bacteria</taxon>
        <taxon>Pseudomonadati</taxon>
        <taxon>Pseudomonadota</taxon>
        <taxon>Gammaproteobacteria</taxon>
        <taxon>Enterobacterales</taxon>
        <taxon>Enterobacteriaceae</taxon>
        <taxon>Salmonella</taxon>
    </lineage>
</organism>
<reference evidence="4" key="3">
    <citation type="submission" date="2018-09" db="EMBL/GenBank/DDBJ databases">
        <authorList>
            <person name="Ashton P.M."/>
            <person name="Dallman T."/>
            <person name="Nair S."/>
            <person name="De Pinna E."/>
            <person name="Peters T."/>
            <person name="Grant K."/>
        </authorList>
    </citation>
    <scope>NUCLEOTIDE SEQUENCE [LARGE SCALE GENOMIC DNA]</scope>
    <source>
        <strain evidence="1">370942</strain>
        <strain evidence="4">528468</strain>
    </source>
</reference>
<dbReference type="RefSeq" id="WP_031609604.1">
    <property type="nucleotide sequence ID" value="NZ_CALOZI010000003.1"/>
</dbReference>
<dbReference type="EMBL" id="AAHMQS010000006">
    <property type="protein sequence ID" value="EBX9256764.1"/>
    <property type="molecule type" value="Genomic_DNA"/>
</dbReference>
<evidence type="ECO:0000313" key="4">
    <source>
        <dbReference type="EMBL" id="MKI12655.1"/>
    </source>
</evidence>
<gene>
    <name evidence="4" type="ORF">D6R61_02760</name>
    <name evidence="1" type="ORF">DT169_09350</name>
    <name evidence="5" type="ORF">FYA03_10860</name>
    <name evidence="3" type="ORF">G3596_000437</name>
    <name evidence="2" type="ORF">GDN63_03560</name>
</gene>
<dbReference type="GO" id="GO:0003964">
    <property type="term" value="F:RNA-directed DNA polymerase activity"/>
    <property type="evidence" value="ECO:0007669"/>
    <property type="project" value="UniProtKB-KW"/>
</dbReference>
<evidence type="ECO:0000313" key="5">
    <source>
        <dbReference type="EMBL" id="QEI81751.1"/>
    </source>
</evidence>
<keyword evidence="3" id="KW-0808">Transferase</keyword>
<dbReference type="AlphaFoldDB" id="A0A265B6K6"/>
<sequence length="103" mass="12158">MAKHAPQLPAEQVRYCKPTIITRHIPPKTLRAFLSPLFIHPNDTALNNRQQKLTRREAKRAFMRFINIYWQFFTSFRQEIVILLPPGTQKRKWGLKGFAKIKG</sequence>
<reference evidence="3" key="1">
    <citation type="journal article" date="2018" name="Genome Biol.">
        <title>SKESA: strategic k-mer extension for scrupulous assemblies.</title>
        <authorList>
            <person name="Souvorov A."/>
            <person name="Agarwala R."/>
            <person name="Lipman D.J."/>
        </authorList>
    </citation>
    <scope>NUCLEOTIDE SEQUENCE</scope>
    <source>
        <strain evidence="2">NVSL 4960</strain>
        <strain evidence="3">SH14-023</strain>
    </source>
</reference>
<name>A0A265B6K6_SALET</name>
<reference evidence="5 6" key="4">
    <citation type="submission" date="2019-08" db="EMBL/GenBank/DDBJ databases">
        <title>Inflammatory infection and transmission of beta-lactam resistance in a mouse model of ampicillin-induced microbiota.</title>
        <authorList>
            <person name="Laskey A."/>
            <person name="Ottenbrite M."/>
            <person name="Devenish J."/>
            <person name="Kang M."/>
            <person name="Savic M."/>
            <person name="Nadin Davis S."/>
            <person name="Chmara J."/>
            <person name="Lin M."/>
            <person name="Robertson J."/>
            <person name="Bessonov K."/>
            <person name="Nash J."/>
            <person name="Scott A."/>
            <person name="Topp E."/>
            <person name="Gurnik S."/>
            <person name="Liu K."/>
            <person name="Guan J."/>
        </authorList>
    </citation>
    <scope>NUCLEOTIDE SEQUENCE [LARGE SCALE GENOMIC DNA]</scope>
    <source>
        <strain evidence="5 6">SL-312</strain>
    </source>
</reference>
<evidence type="ECO:0000313" key="3">
    <source>
        <dbReference type="EMBL" id="HAE3160680.1"/>
    </source>
</evidence>
<keyword evidence="3" id="KW-0548">Nucleotidyltransferase</keyword>
<dbReference type="EMBL" id="DAAAKA010000002">
    <property type="protein sequence ID" value="HAA0832289.1"/>
    <property type="molecule type" value="Genomic_DNA"/>
</dbReference>